<dbReference type="Pfam" id="PF14534">
    <property type="entry name" value="DUF4440"/>
    <property type="match status" value="1"/>
</dbReference>
<keyword evidence="3" id="KW-1185">Reference proteome</keyword>
<sequence>MKPQFSELLEFEQQRQQALTQPDLILLESLLAEDLVHIHSTGMVHNKQQFLTHIERMGGFSAISRDTPEIRLEGNIAILAGNTRNTVRLLETGEEKVRFGFSTLVLRRTPPGWQIVLSQLTPYQT</sequence>
<dbReference type="Gene3D" id="3.10.450.50">
    <property type="match status" value="1"/>
</dbReference>
<proteinExistence type="predicted"/>
<dbReference type="AlphaFoldDB" id="A0A2K1QEM7"/>
<dbReference type="InterPro" id="IPR027843">
    <property type="entry name" value="DUF4440"/>
</dbReference>
<dbReference type="Proteomes" id="UP000236345">
    <property type="component" value="Unassembled WGS sequence"/>
</dbReference>
<organism evidence="2 3">
    <name type="scientific">Mixta theicola</name>
    <dbReference type="NCBI Taxonomy" id="1458355"/>
    <lineage>
        <taxon>Bacteria</taxon>
        <taxon>Pseudomonadati</taxon>
        <taxon>Pseudomonadota</taxon>
        <taxon>Gammaproteobacteria</taxon>
        <taxon>Enterobacterales</taxon>
        <taxon>Erwiniaceae</taxon>
        <taxon>Mixta</taxon>
    </lineage>
</organism>
<name>A0A2K1QEM7_9GAMM</name>
<dbReference type="RefSeq" id="WP_103058031.1">
    <property type="nucleotide sequence ID" value="NZ_BSOF01000028.1"/>
</dbReference>
<dbReference type="SUPFAM" id="SSF54427">
    <property type="entry name" value="NTF2-like"/>
    <property type="match status" value="1"/>
</dbReference>
<comment type="caution">
    <text evidence="2">The sequence shown here is derived from an EMBL/GenBank/DDBJ whole genome shotgun (WGS) entry which is preliminary data.</text>
</comment>
<dbReference type="EMBL" id="NWUO01000001">
    <property type="protein sequence ID" value="PNS13481.1"/>
    <property type="molecule type" value="Genomic_DNA"/>
</dbReference>
<dbReference type="OrthoDB" id="5146008at2"/>
<reference evidence="3" key="1">
    <citation type="submission" date="2017-09" db="EMBL/GenBank/DDBJ databases">
        <authorList>
            <person name="Palmer M."/>
            <person name="Steenkamp E.T."/>
            <person name="Coetzee M.P."/>
            <person name="Avontuur J.R."/>
            <person name="Van Zyl E."/>
            <person name="Chan W.-Y."/>
            <person name="Blom J."/>
            <person name="Venter S.N."/>
        </authorList>
    </citation>
    <scope>NUCLEOTIDE SEQUENCE [LARGE SCALE GENOMIC DNA]</scope>
    <source>
        <strain evidence="3">QC88-366</strain>
    </source>
</reference>
<protein>
    <submittedName>
        <fullName evidence="2">DUF4440 domain-containing protein</fullName>
    </submittedName>
</protein>
<evidence type="ECO:0000259" key="1">
    <source>
        <dbReference type="Pfam" id="PF14534"/>
    </source>
</evidence>
<dbReference type="InterPro" id="IPR032710">
    <property type="entry name" value="NTF2-like_dom_sf"/>
</dbReference>
<accession>A0A2K1QEM7</accession>
<feature type="domain" description="DUF4440" evidence="1">
    <location>
        <begin position="9"/>
        <end position="115"/>
    </location>
</feature>
<evidence type="ECO:0000313" key="2">
    <source>
        <dbReference type="EMBL" id="PNS13481.1"/>
    </source>
</evidence>
<evidence type="ECO:0000313" key="3">
    <source>
        <dbReference type="Proteomes" id="UP000236345"/>
    </source>
</evidence>
<gene>
    <name evidence="2" type="ORF">COO59_01325</name>
</gene>